<dbReference type="RefSeq" id="XP_025356249.1">
    <property type="nucleotide sequence ID" value="XM_025501407.1"/>
</dbReference>
<dbReference type="AlphaFoldDB" id="A0A316VE38"/>
<keyword evidence="1" id="KW-0732">Signal</keyword>
<gene>
    <name evidence="2" type="ORF">FA14DRAFT_184795</name>
</gene>
<evidence type="ECO:0000313" key="2">
    <source>
        <dbReference type="EMBL" id="PWN35947.1"/>
    </source>
</evidence>
<dbReference type="OrthoDB" id="10511380at2759"/>
<name>A0A316VE38_9BASI</name>
<accession>A0A316VE38</accession>
<feature type="signal peptide" evidence="1">
    <location>
        <begin position="1"/>
        <end position="23"/>
    </location>
</feature>
<evidence type="ECO:0000256" key="1">
    <source>
        <dbReference type="SAM" id="SignalP"/>
    </source>
</evidence>
<dbReference type="EMBL" id="KZ819603">
    <property type="protein sequence ID" value="PWN35947.1"/>
    <property type="molecule type" value="Genomic_DNA"/>
</dbReference>
<feature type="chain" id="PRO_5016426266" description="Ecp2 effector protein domain-containing protein" evidence="1">
    <location>
        <begin position="24"/>
        <end position="176"/>
    </location>
</feature>
<dbReference type="GeneID" id="37023188"/>
<evidence type="ECO:0000313" key="3">
    <source>
        <dbReference type="Proteomes" id="UP000245771"/>
    </source>
</evidence>
<dbReference type="Proteomes" id="UP000245771">
    <property type="component" value="Unassembled WGS sequence"/>
</dbReference>
<protein>
    <recommendedName>
        <fullName evidence="4">Ecp2 effector protein domain-containing protein</fullName>
    </recommendedName>
</protein>
<reference evidence="2 3" key="1">
    <citation type="journal article" date="2018" name="Mol. Biol. Evol.">
        <title>Broad Genomic Sampling Reveals a Smut Pathogenic Ancestry of the Fungal Clade Ustilaginomycotina.</title>
        <authorList>
            <person name="Kijpornyongpan T."/>
            <person name="Mondo S.J."/>
            <person name="Barry K."/>
            <person name="Sandor L."/>
            <person name="Lee J."/>
            <person name="Lipzen A."/>
            <person name="Pangilinan J."/>
            <person name="LaButti K."/>
            <person name="Hainaut M."/>
            <person name="Henrissat B."/>
            <person name="Grigoriev I.V."/>
            <person name="Spatafora J.W."/>
            <person name="Aime M.C."/>
        </authorList>
    </citation>
    <scope>NUCLEOTIDE SEQUENCE [LARGE SCALE GENOMIC DNA]</scope>
    <source>
        <strain evidence="2 3">MCA 3882</strain>
    </source>
</reference>
<organism evidence="2 3">
    <name type="scientific">Meira miltonrushii</name>
    <dbReference type="NCBI Taxonomy" id="1280837"/>
    <lineage>
        <taxon>Eukaryota</taxon>
        <taxon>Fungi</taxon>
        <taxon>Dikarya</taxon>
        <taxon>Basidiomycota</taxon>
        <taxon>Ustilaginomycotina</taxon>
        <taxon>Exobasidiomycetes</taxon>
        <taxon>Exobasidiales</taxon>
        <taxon>Brachybasidiaceae</taxon>
        <taxon>Meira</taxon>
    </lineage>
</organism>
<evidence type="ECO:0008006" key="4">
    <source>
        <dbReference type="Google" id="ProtNLM"/>
    </source>
</evidence>
<keyword evidence="3" id="KW-1185">Reference proteome</keyword>
<dbReference type="InParanoid" id="A0A316VE38"/>
<proteinExistence type="predicted"/>
<sequence length="176" mass="18895">MSLKNFVFCFVAIAFLGASLVQSSITYVANWQIPYPGSLDSRAIYLVGDPNSYEIFPTNYGSGQQSDAQCEKLLNNQPGHYTGPCETSIAAHDQSFNIQCTADRKNAASVVFFKDGGSTDHQASIVTAGNIYGGFTNEKSGQPLRQSSTKVIIGQGDRISVVLNCGSSDRASYGTR</sequence>